<dbReference type="GO" id="GO:2001295">
    <property type="term" value="P:malonyl-CoA biosynthetic process"/>
    <property type="evidence" value="ECO:0007669"/>
    <property type="project" value="TreeGrafter"/>
</dbReference>
<proteinExistence type="predicted"/>
<dbReference type="PANTHER" id="PTHR42995">
    <property type="entry name" value="ACETYL-COENZYME A CARBOXYLASE CARBOXYL TRANSFERASE SUBUNIT BETA, CHLOROPLASTIC"/>
    <property type="match status" value="1"/>
</dbReference>
<accession>A0A835H6C0</accession>
<sequence>MSGLERIELLIDPGTWGAMDEDMVSVDSIEFHSEEEPYKDRIDSYKKKGLSEVCSNGHRSTKRYFHSNWDYGFSVYGGQYGIRSRLENHPFDRICY</sequence>
<comment type="caution">
    <text evidence="1">The sequence shown here is derived from an EMBL/GenBank/DDBJ whole genome shotgun (WGS) entry which is preliminary data.</text>
</comment>
<keyword evidence="2" id="KW-1185">Reference proteome</keyword>
<dbReference type="Proteomes" id="UP000631114">
    <property type="component" value="Unassembled WGS sequence"/>
</dbReference>
<evidence type="ECO:0000313" key="1">
    <source>
        <dbReference type="EMBL" id="KAF9594350.1"/>
    </source>
</evidence>
<dbReference type="GO" id="GO:0006633">
    <property type="term" value="P:fatty acid biosynthetic process"/>
    <property type="evidence" value="ECO:0007669"/>
    <property type="project" value="TreeGrafter"/>
</dbReference>
<evidence type="ECO:0000313" key="2">
    <source>
        <dbReference type="Proteomes" id="UP000631114"/>
    </source>
</evidence>
<organism evidence="1 2">
    <name type="scientific">Coptis chinensis</name>
    <dbReference type="NCBI Taxonomy" id="261450"/>
    <lineage>
        <taxon>Eukaryota</taxon>
        <taxon>Viridiplantae</taxon>
        <taxon>Streptophyta</taxon>
        <taxon>Embryophyta</taxon>
        <taxon>Tracheophyta</taxon>
        <taxon>Spermatophyta</taxon>
        <taxon>Magnoliopsida</taxon>
        <taxon>Ranunculales</taxon>
        <taxon>Ranunculaceae</taxon>
        <taxon>Coptidoideae</taxon>
        <taxon>Coptis</taxon>
    </lineage>
</organism>
<gene>
    <name evidence="1" type="ORF">IFM89_030479</name>
</gene>
<dbReference type="Gene3D" id="3.90.226.10">
    <property type="entry name" value="2-enoyl-CoA Hydratase, Chain A, domain 1"/>
    <property type="match status" value="1"/>
</dbReference>
<name>A0A835H6C0_9MAGN</name>
<dbReference type="GO" id="GO:0003989">
    <property type="term" value="F:acetyl-CoA carboxylase activity"/>
    <property type="evidence" value="ECO:0007669"/>
    <property type="project" value="TreeGrafter"/>
</dbReference>
<dbReference type="AlphaFoldDB" id="A0A835H6C0"/>
<reference evidence="1 2" key="1">
    <citation type="submission" date="2020-10" db="EMBL/GenBank/DDBJ databases">
        <title>The Coptis chinensis genome and diversification of protoberbering-type alkaloids.</title>
        <authorList>
            <person name="Wang B."/>
            <person name="Shu S."/>
            <person name="Song C."/>
            <person name="Liu Y."/>
        </authorList>
    </citation>
    <scope>NUCLEOTIDE SEQUENCE [LARGE SCALE GENOMIC DNA]</scope>
    <source>
        <strain evidence="1">HL-2020</strain>
        <tissue evidence="1">Leaf</tissue>
    </source>
</reference>
<dbReference type="OrthoDB" id="10053020at2759"/>
<dbReference type="EMBL" id="JADFTS010000008">
    <property type="protein sequence ID" value="KAF9594350.1"/>
    <property type="molecule type" value="Genomic_DNA"/>
</dbReference>
<protein>
    <submittedName>
        <fullName evidence="1">Uncharacterized protein</fullName>
    </submittedName>
</protein>
<dbReference type="PANTHER" id="PTHR42995:SF5">
    <property type="entry name" value="ACETYL-COENZYME A CARBOXYLASE CARBOXYL TRANSFERASE SUBUNIT BETA, CHLOROPLASTIC"/>
    <property type="match status" value="1"/>
</dbReference>